<evidence type="ECO:0000313" key="3">
    <source>
        <dbReference type="Proteomes" id="UP000002875"/>
    </source>
</evidence>
<organism evidence="2 3">
    <name type="scientific">Emticicia oligotrophica (strain DSM 17448 / CIP 109782 / MTCC 6937 / GPTSA100-15)</name>
    <dbReference type="NCBI Taxonomy" id="929562"/>
    <lineage>
        <taxon>Bacteria</taxon>
        <taxon>Pseudomonadati</taxon>
        <taxon>Bacteroidota</taxon>
        <taxon>Cytophagia</taxon>
        <taxon>Cytophagales</taxon>
        <taxon>Leadbetterellaceae</taxon>
        <taxon>Emticicia</taxon>
    </lineage>
</organism>
<dbReference type="SUPFAM" id="SSF48498">
    <property type="entry name" value="Tetracyclin repressor-like, C-terminal domain"/>
    <property type="match status" value="1"/>
</dbReference>
<protein>
    <recommendedName>
        <fullName evidence="1">Tetracyclin repressor-like C-terminal domain-containing protein</fullName>
    </recommendedName>
</protein>
<dbReference type="InterPro" id="IPR036271">
    <property type="entry name" value="Tet_transcr_reg_TetR-rel_C_sf"/>
</dbReference>
<evidence type="ECO:0000313" key="2">
    <source>
        <dbReference type="EMBL" id="AFK01865.1"/>
    </source>
</evidence>
<gene>
    <name evidence="2" type="ordered locus">Emtol_0712</name>
</gene>
<name>A0ABM5MY54_EMTOG</name>
<dbReference type="RefSeq" id="WP_015027568.1">
    <property type="nucleotide sequence ID" value="NC_018748.1"/>
</dbReference>
<dbReference type="EMBL" id="CP002961">
    <property type="protein sequence ID" value="AFK01865.1"/>
    <property type="molecule type" value="Genomic_DNA"/>
</dbReference>
<dbReference type="Gene3D" id="1.10.357.10">
    <property type="entry name" value="Tetracycline Repressor, domain 2"/>
    <property type="match status" value="1"/>
</dbReference>
<reference evidence="2 3" key="1">
    <citation type="submission" date="2011-07" db="EMBL/GenBank/DDBJ databases">
        <title>The complete genome of chromosome of Emticicia oligotrophica DSM 17448.</title>
        <authorList>
            <consortium name="US DOE Joint Genome Institute (JGI-PGF)"/>
            <person name="Lucas S."/>
            <person name="Han J."/>
            <person name="Lapidus A."/>
            <person name="Bruce D."/>
            <person name="Goodwin L."/>
            <person name="Pitluck S."/>
            <person name="Peters L."/>
            <person name="Kyrpides N."/>
            <person name="Mavromatis K."/>
            <person name="Ivanova N."/>
            <person name="Ovchinnikova G."/>
            <person name="Teshima H."/>
            <person name="Detter J.C."/>
            <person name="Tapia R."/>
            <person name="Han C."/>
            <person name="Land M."/>
            <person name="Hauser L."/>
            <person name="Markowitz V."/>
            <person name="Cheng J.-F."/>
            <person name="Hugenholtz P."/>
            <person name="Woyke T."/>
            <person name="Wu D."/>
            <person name="Tindall B."/>
            <person name="Pomrenke H."/>
            <person name="Brambilla E."/>
            <person name="Klenk H.-P."/>
            <person name="Eisen J.A."/>
        </authorList>
    </citation>
    <scope>NUCLEOTIDE SEQUENCE [LARGE SCALE GENOMIC DNA]</scope>
    <source>
        <strain evidence="2 3">DSM 17448</strain>
    </source>
</reference>
<dbReference type="InterPro" id="IPR041673">
    <property type="entry name" value="TetR_C_23"/>
</dbReference>
<dbReference type="Proteomes" id="UP000002875">
    <property type="component" value="Chromosome"/>
</dbReference>
<accession>A0ABM5MY54</accession>
<proteinExistence type="predicted"/>
<sequence length="213" mass="25715">MTQEKIRQAYTEYILEHGKQPESVYAFCKKLKIKEVDFYEEYSAFPQIEAEIWKNMFIQARASAEREEVYQGYSVREKLLAFYYTWIEVLKNNRSYILKSYEGFDKPIFMKKNVELVDFKTSFYDYINELLLEARETREVEQRPIPQLMQRYPDLFWSKTLFILDFWVNDTSKSFEKTDTMIEKTVNTAFDLLGRSPLDSLFDLGKFIFQNRK</sequence>
<evidence type="ECO:0000259" key="1">
    <source>
        <dbReference type="Pfam" id="PF17931"/>
    </source>
</evidence>
<dbReference type="Pfam" id="PF17931">
    <property type="entry name" value="TetR_C_23"/>
    <property type="match status" value="1"/>
</dbReference>
<keyword evidence="3" id="KW-1185">Reference proteome</keyword>
<feature type="domain" description="Tetracyclin repressor-like C-terminal" evidence="1">
    <location>
        <begin position="78"/>
        <end position="208"/>
    </location>
</feature>